<evidence type="ECO:0000256" key="12">
    <source>
        <dbReference type="ARBA" id="ARBA00022842"/>
    </source>
</evidence>
<evidence type="ECO:0000256" key="4">
    <source>
        <dbReference type="ARBA" id="ARBA00001946"/>
    </source>
</evidence>
<dbReference type="GO" id="GO:0046872">
    <property type="term" value="F:metal ion binding"/>
    <property type="evidence" value="ECO:0007669"/>
    <property type="project" value="UniProtKB-KW"/>
</dbReference>
<evidence type="ECO:0000256" key="5">
    <source>
        <dbReference type="ARBA" id="ARBA00004074"/>
    </source>
</evidence>
<feature type="domain" description="HD" evidence="14">
    <location>
        <begin position="18"/>
        <end position="121"/>
    </location>
</feature>
<name>A0AA88XKS6_PINIB</name>
<comment type="function">
    <text evidence="5">Catalyzes the dephosphorylation of the nucleoside 5'-monophosphates deoxyadenosine monophosphate (dAMP), deoxycytidine monophosphate (dCMP), deoxyguanosine monophosphate (dGMP) and deoxythymidine monophosphate (dTMP).</text>
</comment>
<dbReference type="Proteomes" id="UP001186944">
    <property type="component" value="Unassembled WGS sequence"/>
</dbReference>
<comment type="subunit">
    <text evidence="7">Homodimer.</text>
</comment>
<accession>A0AA88XKS6</accession>
<evidence type="ECO:0000313" key="16">
    <source>
        <dbReference type="Proteomes" id="UP001186944"/>
    </source>
</evidence>
<feature type="non-terminal residue" evidence="15">
    <location>
        <position position="1"/>
    </location>
</feature>
<evidence type="ECO:0000256" key="1">
    <source>
        <dbReference type="ARBA" id="ARBA00001638"/>
    </source>
</evidence>
<dbReference type="PROSITE" id="PS51831">
    <property type="entry name" value="HD"/>
    <property type="match status" value="1"/>
</dbReference>
<dbReference type="InterPro" id="IPR039356">
    <property type="entry name" value="YfbR/HDDC2"/>
</dbReference>
<dbReference type="EC" id="3.1.3.89" evidence="8"/>
<keyword evidence="10" id="KW-0479">Metal-binding</keyword>
<dbReference type="Pfam" id="PF13023">
    <property type="entry name" value="HD_3"/>
    <property type="match status" value="1"/>
</dbReference>
<evidence type="ECO:0000256" key="9">
    <source>
        <dbReference type="ARBA" id="ARBA00015933"/>
    </source>
</evidence>
<evidence type="ECO:0000259" key="14">
    <source>
        <dbReference type="PROSITE" id="PS51831"/>
    </source>
</evidence>
<evidence type="ECO:0000313" key="15">
    <source>
        <dbReference type="EMBL" id="KAK3087112.1"/>
    </source>
</evidence>
<evidence type="ECO:0000256" key="11">
    <source>
        <dbReference type="ARBA" id="ARBA00022801"/>
    </source>
</evidence>
<evidence type="ECO:0000256" key="2">
    <source>
        <dbReference type="ARBA" id="ARBA00001936"/>
    </source>
</evidence>
<comment type="cofactor">
    <cofactor evidence="4">
        <name>Mg(2+)</name>
        <dbReference type="ChEBI" id="CHEBI:18420"/>
    </cofactor>
</comment>
<evidence type="ECO:0000256" key="3">
    <source>
        <dbReference type="ARBA" id="ARBA00001941"/>
    </source>
</evidence>
<dbReference type="PANTHER" id="PTHR11845:SF13">
    <property type="entry name" value="5'-DEOXYNUCLEOTIDASE HDDC2"/>
    <property type="match status" value="1"/>
</dbReference>
<dbReference type="GO" id="GO:0005737">
    <property type="term" value="C:cytoplasm"/>
    <property type="evidence" value="ECO:0007669"/>
    <property type="project" value="TreeGrafter"/>
</dbReference>
<evidence type="ECO:0000256" key="13">
    <source>
        <dbReference type="ARBA" id="ARBA00032735"/>
    </source>
</evidence>
<dbReference type="GO" id="GO:0002953">
    <property type="term" value="F:5'-deoxynucleotidase activity"/>
    <property type="evidence" value="ECO:0007669"/>
    <property type="project" value="UniProtKB-EC"/>
</dbReference>
<comment type="similarity">
    <text evidence="6">Belongs to the HDDC2 family.</text>
</comment>
<comment type="catalytic activity">
    <reaction evidence="1">
        <text>a 2'-deoxyribonucleoside 5'-phosphate + H2O = a 2'-deoxyribonucleoside + phosphate</text>
        <dbReference type="Rhea" id="RHEA:36167"/>
        <dbReference type="ChEBI" id="CHEBI:15377"/>
        <dbReference type="ChEBI" id="CHEBI:18274"/>
        <dbReference type="ChEBI" id="CHEBI:43474"/>
        <dbReference type="ChEBI" id="CHEBI:65317"/>
        <dbReference type="EC" id="3.1.3.89"/>
    </reaction>
</comment>
<dbReference type="FunFam" id="1.10.3210.10:FF:000011">
    <property type="entry name" value="HD domain-containing protein 2"/>
    <property type="match status" value="1"/>
</dbReference>
<evidence type="ECO:0000256" key="6">
    <source>
        <dbReference type="ARBA" id="ARBA00009999"/>
    </source>
</evidence>
<dbReference type="SUPFAM" id="SSF109604">
    <property type="entry name" value="HD-domain/PDEase-like"/>
    <property type="match status" value="1"/>
</dbReference>
<dbReference type="SMART" id="SM00471">
    <property type="entry name" value="HDc"/>
    <property type="match status" value="1"/>
</dbReference>
<comment type="cofactor">
    <cofactor evidence="2">
        <name>Mn(2+)</name>
        <dbReference type="ChEBI" id="CHEBI:29035"/>
    </cofactor>
</comment>
<protein>
    <recommendedName>
        <fullName evidence="9">5'-deoxynucleotidase HDDC2</fullName>
        <ecNumber evidence="8">3.1.3.89</ecNumber>
    </recommendedName>
    <alternativeName>
        <fullName evidence="13">HD domain-containing protein 2</fullName>
    </alternativeName>
</protein>
<comment type="caution">
    <text evidence="15">The sequence shown here is derived from an EMBL/GenBank/DDBJ whole genome shotgun (WGS) entry which is preliminary data.</text>
</comment>
<evidence type="ECO:0000256" key="10">
    <source>
        <dbReference type="ARBA" id="ARBA00022723"/>
    </source>
</evidence>
<keyword evidence="11" id="KW-0378">Hydrolase</keyword>
<dbReference type="PANTHER" id="PTHR11845">
    <property type="entry name" value="5'-DEOXYNUCLEOTIDASE HDDC2"/>
    <property type="match status" value="1"/>
</dbReference>
<sequence length="155" mass="17789">RVKRTGWVLRNVQSPESVAEHMYRMAVLSFLVETKYGINKERCIKIALVHDIAECIVGDITPADGLSKAEKRQKEEAAMKEITALVNKDIGDEIYSLWLEYEEQSSEEAKFVKDLDKFEMILQAHEYEKSDGRPNGLQEFFDSTEGTYFIKCSIS</sequence>
<keyword evidence="12" id="KW-0460">Magnesium</keyword>
<comment type="cofactor">
    <cofactor evidence="3">
        <name>Co(2+)</name>
        <dbReference type="ChEBI" id="CHEBI:48828"/>
    </cofactor>
</comment>
<reference evidence="15" key="1">
    <citation type="submission" date="2019-08" db="EMBL/GenBank/DDBJ databases">
        <title>The improved chromosome-level genome for the pearl oyster Pinctada fucata martensii using PacBio sequencing and Hi-C.</title>
        <authorList>
            <person name="Zheng Z."/>
        </authorList>
    </citation>
    <scope>NUCLEOTIDE SEQUENCE</scope>
    <source>
        <strain evidence="15">ZZ-2019</strain>
        <tissue evidence="15">Adductor muscle</tissue>
    </source>
</reference>
<evidence type="ECO:0000256" key="7">
    <source>
        <dbReference type="ARBA" id="ARBA00011738"/>
    </source>
</evidence>
<dbReference type="AlphaFoldDB" id="A0AA88XKS6"/>
<dbReference type="GO" id="GO:0009159">
    <property type="term" value="P:deoxyribonucleoside monophosphate catabolic process"/>
    <property type="evidence" value="ECO:0007669"/>
    <property type="project" value="UniProtKB-ARBA"/>
</dbReference>
<proteinExistence type="inferred from homology"/>
<dbReference type="Gene3D" id="1.10.3210.10">
    <property type="entry name" value="Hypothetical protein af1432"/>
    <property type="match status" value="1"/>
</dbReference>
<gene>
    <name evidence="15" type="ORF">FSP39_001846</name>
</gene>
<dbReference type="InterPro" id="IPR006674">
    <property type="entry name" value="HD_domain"/>
</dbReference>
<dbReference type="EMBL" id="VSWD01000011">
    <property type="protein sequence ID" value="KAK3087112.1"/>
    <property type="molecule type" value="Genomic_DNA"/>
</dbReference>
<dbReference type="InterPro" id="IPR003607">
    <property type="entry name" value="HD/PDEase_dom"/>
</dbReference>
<keyword evidence="16" id="KW-1185">Reference proteome</keyword>
<organism evidence="15 16">
    <name type="scientific">Pinctada imbricata</name>
    <name type="common">Atlantic pearl-oyster</name>
    <name type="synonym">Pinctada martensii</name>
    <dbReference type="NCBI Taxonomy" id="66713"/>
    <lineage>
        <taxon>Eukaryota</taxon>
        <taxon>Metazoa</taxon>
        <taxon>Spiralia</taxon>
        <taxon>Lophotrochozoa</taxon>
        <taxon>Mollusca</taxon>
        <taxon>Bivalvia</taxon>
        <taxon>Autobranchia</taxon>
        <taxon>Pteriomorphia</taxon>
        <taxon>Pterioida</taxon>
        <taxon>Pterioidea</taxon>
        <taxon>Pteriidae</taxon>
        <taxon>Pinctada</taxon>
    </lineage>
</organism>
<evidence type="ECO:0000256" key="8">
    <source>
        <dbReference type="ARBA" id="ARBA00012964"/>
    </source>
</evidence>